<dbReference type="SUPFAM" id="SSF103473">
    <property type="entry name" value="MFS general substrate transporter"/>
    <property type="match status" value="1"/>
</dbReference>
<dbReference type="PANTHER" id="PTHR48021">
    <property type="match status" value="1"/>
</dbReference>
<dbReference type="OrthoDB" id="6612291at2759"/>
<organism evidence="7 8">
    <name type="scientific">Acyrthosiphon pisum</name>
    <name type="common">Pea aphid</name>
    <dbReference type="NCBI Taxonomy" id="7029"/>
    <lineage>
        <taxon>Eukaryota</taxon>
        <taxon>Metazoa</taxon>
        <taxon>Ecdysozoa</taxon>
        <taxon>Arthropoda</taxon>
        <taxon>Hexapoda</taxon>
        <taxon>Insecta</taxon>
        <taxon>Pterygota</taxon>
        <taxon>Neoptera</taxon>
        <taxon>Paraneoptera</taxon>
        <taxon>Hemiptera</taxon>
        <taxon>Sternorrhyncha</taxon>
        <taxon>Aphidomorpha</taxon>
        <taxon>Aphidoidea</taxon>
        <taxon>Aphididae</taxon>
        <taxon>Macrosiphini</taxon>
        <taxon>Acyrthosiphon</taxon>
    </lineage>
</organism>
<dbReference type="GO" id="GO:0022857">
    <property type="term" value="F:transmembrane transporter activity"/>
    <property type="evidence" value="ECO:0007669"/>
    <property type="project" value="InterPro"/>
</dbReference>
<dbReference type="PROSITE" id="PS50850">
    <property type="entry name" value="MFS"/>
    <property type="match status" value="1"/>
</dbReference>
<evidence type="ECO:0000313" key="7">
    <source>
        <dbReference type="EnsemblMetazoa" id="XP_003243791.1"/>
    </source>
</evidence>
<keyword evidence="2 5" id="KW-0812">Transmembrane</keyword>
<feature type="transmembrane region" description="Helical" evidence="5">
    <location>
        <begin position="159"/>
        <end position="179"/>
    </location>
</feature>
<dbReference type="GO" id="GO:0016020">
    <property type="term" value="C:membrane"/>
    <property type="evidence" value="ECO:0007669"/>
    <property type="project" value="UniProtKB-SubCell"/>
</dbReference>
<feature type="transmembrane region" description="Helical" evidence="5">
    <location>
        <begin position="272"/>
        <end position="296"/>
    </location>
</feature>
<evidence type="ECO:0000256" key="3">
    <source>
        <dbReference type="ARBA" id="ARBA00022989"/>
    </source>
</evidence>
<feature type="transmembrane region" description="Helical" evidence="5">
    <location>
        <begin position="34"/>
        <end position="59"/>
    </location>
</feature>
<feature type="transmembrane region" description="Helical" evidence="5">
    <location>
        <begin position="122"/>
        <end position="147"/>
    </location>
</feature>
<feature type="transmembrane region" description="Helical" evidence="5">
    <location>
        <begin position="362"/>
        <end position="381"/>
    </location>
</feature>
<dbReference type="PROSITE" id="PS00216">
    <property type="entry name" value="SUGAR_TRANSPORT_1"/>
    <property type="match status" value="1"/>
</dbReference>
<dbReference type="InterPro" id="IPR005828">
    <property type="entry name" value="MFS_sugar_transport-like"/>
</dbReference>
<evidence type="ECO:0000256" key="5">
    <source>
        <dbReference type="SAM" id="Phobius"/>
    </source>
</evidence>
<dbReference type="AlphaFoldDB" id="A0A8R2ADQ2"/>
<evidence type="ECO:0000256" key="2">
    <source>
        <dbReference type="ARBA" id="ARBA00022692"/>
    </source>
</evidence>
<feature type="transmembrane region" description="Helical" evidence="5">
    <location>
        <begin position="337"/>
        <end position="356"/>
    </location>
</feature>
<comment type="subcellular location">
    <subcellularLocation>
        <location evidence="1">Membrane</location>
        <topology evidence="1">Multi-pass membrane protein</topology>
    </subcellularLocation>
</comment>
<dbReference type="EnsemblMetazoa" id="XM_003243743.3">
    <property type="protein sequence ID" value="XP_003243791.1"/>
    <property type="gene ID" value="LOC100165902"/>
</dbReference>
<name>A0A8R2ADQ2_ACYPI</name>
<feature type="transmembrane region" description="Helical" evidence="5">
    <location>
        <begin position="428"/>
        <end position="455"/>
    </location>
</feature>
<proteinExistence type="predicted"/>
<dbReference type="InterPro" id="IPR005829">
    <property type="entry name" value="Sugar_transporter_CS"/>
</dbReference>
<reference evidence="7" key="2">
    <citation type="submission" date="2022-06" db="UniProtKB">
        <authorList>
            <consortium name="EnsemblMetazoa"/>
        </authorList>
    </citation>
    <scope>IDENTIFICATION</scope>
</reference>
<dbReference type="KEGG" id="api:100165902"/>
<evidence type="ECO:0000313" key="8">
    <source>
        <dbReference type="Proteomes" id="UP000007819"/>
    </source>
</evidence>
<keyword evidence="3 5" id="KW-1133">Transmembrane helix</keyword>
<evidence type="ECO:0000259" key="6">
    <source>
        <dbReference type="PROSITE" id="PS50850"/>
    </source>
</evidence>
<dbReference type="Proteomes" id="UP000007819">
    <property type="component" value="Chromosome A1"/>
</dbReference>
<dbReference type="RefSeq" id="XP_003243791.1">
    <property type="nucleotide sequence ID" value="XM_003243743.3"/>
</dbReference>
<reference evidence="8" key="1">
    <citation type="submission" date="2010-06" db="EMBL/GenBank/DDBJ databases">
        <authorList>
            <person name="Jiang H."/>
            <person name="Abraham K."/>
            <person name="Ali S."/>
            <person name="Alsbrooks S.L."/>
            <person name="Anim B.N."/>
            <person name="Anosike U.S."/>
            <person name="Attaway T."/>
            <person name="Bandaranaike D.P."/>
            <person name="Battles P.K."/>
            <person name="Bell S.N."/>
            <person name="Bell A.V."/>
            <person name="Beltran B."/>
            <person name="Bickham C."/>
            <person name="Bustamante Y."/>
            <person name="Caleb T."/>
            <person name="Canada A."/>
            <person name="Cardenas V."/>
            <person name="Carter K."/>
            <person name="Chacko J."/>
            <person name="Chandrabose M.N."/>
            <person name="Chavez D."/>
            <person name="Chavez A."/>
            <person name="Chen L."/>
            <person name="Chu H.-S."/>
            <person name="Claassen K.J."/>
            <person name="Cockrell R."/>
            <person name="Collins M."/>
            <person name="Cooper J.A."/>
            <person name="Cree A."/>
            <person name="Curry S.M."/>
            <person name="Da Y."/>
            <person name="Dao M.D."/>
            <person name="Das B."/>
            <person name="Davila M.-L."/>
            <person name="Davy-Carroll L."/>
            <person name="Denson S."/>
            <person name="Dinh H."/>
            <person name="Ebong V.E."/>
            <person name="Edwards J.R."/>
            <person name="Egan A."/>
            <person name="El-Daye J."/>
            <person name="Escobedo L."/>
            <person name="Fernandez S."/>
            <person name="Fernando P.R."/>
            <person name="Flagg N."/>
            <person name="Forbes L.D."/>
            <person name="Fowler R.G."/>
            <person name="Fu Q."/>
            <person name="Gabisi R.A."/>
            <person name="Ganer J."/>
            <person name="Garbino Pronczuk A."/>
            <person name="Garcia R.M."/>
            <person name="Garner T."/>
            <person name="Garrett T.E."/>
            <person name="Gonzalez D.A."/>
            <person name="Hamid H."/>
            <person name="Hawkins E.S."/>
            <person name="Hirani K."/>
            <person name="Hogues M.E."/>
            <person name="Hollins B."/>
            <person name="Hsiao C.-H."/>
            <person name="Jabil R."/>
            <person name="James M.L."/>
            <person name="Jhangiani S.N."/>
            <person name="Johnson B."/>
            <person name="Johnson Q."/>
            <person name="Joshi V."/>
            <person name="Kalu J.B."/>
            <person name="Kam C."/>
            <person name="Kashfia A."/>
            <person name="Keebler J."/>
            <person name="Kisamo H."/>
            <person name="Kovar C.L."/>
            <person name="Lago L.A."/>
            <person name="Lai C.-Y."/>
            <person name="Laidlaw J."/>
            <person name="Lara F."/>
            <person name="Le T.-K."/>
            <person name="Lee S.L."/>
            <person name="Legall F.H."/>
            <person name="Lemon S.J."/>
            <person name="Lewis L.R."/>
            <person name="Li B."/>
            <person name="Liu Y."/>
            <person name="Liu Y.-S."/>
            <person name="Lopez J."/>
            <person name="Lozado R.J."/>
            <person name="Lu J."/>
            <person name="Madu R.C."/>
            <person name="Maheshwari M."/>
            <person name="Maheshwari R."/>
            <person name="Malloy K."/>
            <person name="Martinez E."/>
            <person name="Mathew T."/>
            <person name="Mercado I.C."/>
            <person name="Mercado C."/>
            <person name="Meyer B."/>
            <person name="Montgomery K."/>
            <person name="Morgan M.B."/>
            <person name="Munidasa M."/>
            <person name="Nazareth L.V."/>
            <person name="Nelson J."/>
            <person name="Ng B.M."/>
            <person name="Nguyen N.B."/>
            <person name="Nguyen P.Q."/>
            <person name="Nguyen T."/>
            <person name="Obregon M."/>
            <person name="Okwuonu G.O."/>
            <person name="Onwere C.G."/>
            <person name="Orozco G."/>
            <person name="Parra A."/>
            <person name="Patel S."/>
            <person name="Patil S."/>
            <person name="Perez A."/>
            <person name="Perez Y."/>
            <person name="Pham C."/>
            <person name="Primus E.L."/>
            <person name="Pu L.-L."/>
            <person name="Puazo M."/>
            <person name="Qin X."/>
            <person name="Quiroz J.B."/>
            <person name="Reese J."/>
            <person name="Richards S."/>
            <person name="Rives C.M."/>
            <person name="Robberts R."/>
            <person name="Ruiz S.J."/>
            <person name="Ruiz M.J."/>
            <person name="Santibanez J."/>
            <person name="Schneider B.W."/>
            <person name="Sisson I."/>
            <person name="Smith M."/>
            <person name="Sodergren E."/>
            <person name="Song X.-Z."/>
            <person name="Song B.B."/>
            <person name="Summersgill H."/>
            <person name="Thelus R."/>
            <person name="Thornton R.D."/>
            <person name="Trejos Z.Y."/>
            <person name="Usmani K."/>
            <person name="Vattathil S."/>
            <person name="Villasana D."/>
            <person name="Walker D.L."/>
            <person name="Wang S."/>
            <person name="Wang K."/>
            <person name="White C.S."/>
            <person name="Williams A.C."/>
            <person name="Williamson J."/>
            <person name="Wilson K."/>
            <person name="Woghiren I.O."/>
            <person name="Woodworth J.R."/>
            <person name="Worley K.C."/>
            <person name="Wright R.A."/>
            <person name="Wu W."/>
            <person name="Young L."/>
            <person name="Zhang L."/>
            <person name="Zhang J."/>
            <person name="Zhu Y."/>
            <person name="Muzny D.M."/>
            <person name="Weinstock G."/>
            <person name="Gibbs R.A."/>
        </authorList>
    </citation>
    <scope>NUCLEOTIDE SEQUENCE [LARGE SCALE GENOMIC DNA]</scope>
    <source>
        <strain evidence="8">LSR1</strain>
    </source>
</reference>
<dbReference type="RefSeq" id="XP_001943271.1">
    <property type="nucleotide sequence ID" value="XM_001943236.4"/>
</dbReference>
<evidence type="ECO:0000256" key="4">
    <source>
        <dbReference type="ARBA" id="ARBA00023136"/>
    </source>
</evidence>
<protein>
    <recommendedName>
        <fullName evidence="6">Major facilitator superfamily (MFS) profile domain-containing protein</fullName>
    </recommendedName>
</protein>
<feature type="transmembrane region" description="Helical" evidence="5">
    <location>
        <begin position="308"/>
        <end position="330"/>
    </location>
</feature>
<dbReference type="Pfam" id="PF00083">
    <property type="entry name" value="Sugar_tr"/>
    <property type="match status" value="1"/>
</dbReference>
<keyword evidence="4 5" id="KW-0472">Membrane</keyword>
<feature type="transmembrane region" description="Helical" evidence="5">
    <location>
        <begin position="98"/>
        <end position="116"/>
    </location>
</feature>
<dbReference type="EnsemblMetazoa" id="XM_001943236.5">
    <property type="protein sequence ID" value="XP_001943271.1"/>
    <property type="gene ID" value="LOC100165902"/>
</dbReference>
<feature type="transmembrane region" description="Helical" evidence="5">
    <location>
        <begin position="402"/>
        <end position="422"/>
    </location>
</feature>
<feature type="transmembrane region" description="Helical" evidence="5">
    <location>
        <begin position="71"/>
        <end position="91"/>
    </location>
</feature>
<dbReference type="InterPro" id="IPR020846">
    <property type="entry name" value="MFS_dom"/>
</dbReference>
<feature type="domain" description="Major facilitator superfamily (MFS) profile" evidence="6">
    <location>
        <begin position="33"/>
        <end position="459"/>
    </location>
</feature>
<dbReference type="Gene3D" id="1.20.1250.20">
    <property type="entry name" value="MFS general substrate transporter like domains"/>
    <property type="match status" value="1"/>
</dbReference>
<dbReference type="InterPro" id="IPR050549">
    <property type="entry name" value="MFS_Trehalose_Transporter"/>
</dbReference>
<accession>A0A8R2ADQ2</accession>
<keyword evidence="8" id="KW-1185">Reference proteome</keyword>
<feature type="transmembrane region" description="Helical" evidence="5">
    <location>
        <begin position="185"/>
        <end position="207"/>
    </location>
</feature>
<sequence length="496" mass="53546">MESNEKTNLIASHVYADYSSKPHHLHYTSKISRVLWLALVVTMPCLAPGMSFGYSAIVLDQLPLTVDEQSWFASLPSTMMPIGCLLSGPLIDKLGRKTALMVTNLPSCLGWLMLSRQPVNLYVLYAGQLLVGMSVGLSTTPATVYAAECITVNYTGLRGCFTIMTSIMLNFGMFLTYLLGTLMPAYVVAYVAAFVSFAAFLFIGLLIPESPPWLFGQGRRGDAEFSQRVLRIAQPILQTSRAMSLDGDSAAAVRIRSRIVDRLAEPDVYKPMAIMTMFLFFQQACGSFVLTAYMIQLLGGLGVTVNNYVVTLLAGFTNLAAMVVLSMLLTRSGFKQLSYVSCAGYAASMVLLAVFLQCYDGGDAFVTNVVVIGCVLLNMAMNGLGLRPIPYAMLGEVFPTDVAGVAGSIVACMSSVFNFVAIKSYPYLRILLGPGVFALYGVLALLTLVFVAVIVPDTRGKTIKQIGDEFLRKKSVSGCGGDSYRKGSCSIADEVI</sequence>
<dbReference type="OMA" id="CSFAVHI"/>
<evidence type="ECO:0000256" key="1">
    <source>
        <dbReference type="ARBA" id="ARBA00004141"/>
    </source>
</evidence>
<dbReference type="InterPro" id="IPR036259">
    <property type="entry name" value="MFS_trans_sf"/>
</dbReference>
<dbReference type="GeneID" id="100165902"/>
<dbReference type="PANTHER" id="PTHR48021:SF89">
    <property type="entry name" value="FI02132P-RELATED"/>
    <property type="match status" value="1"/>
</dbReference>